<feature type="coiled-coil region" evidence="1">
    <location>
        <begin position="296"/>
        <end position="338"/>
    </location>
</feature>
<keyword evidence="1" id="KW-0175">Coiled coil</keyword>
<evidence type="ECO:0000313" key="5">
    <source>
        <dbReference type="EMBL" id="OGY89531.1"/>
    </source>
</evidence>
<dbReference type="AlphaFoldDB" id="A0A1G2BK35"/>
<evidence type="ECO:0000259" key="4">
    <source>
        <dbReference type="Pfam" id="PF18915"/>
    </source>
</evidence>
<feature type="domain" description="DUF5667" evidence="4">
    <location>
        <begin position="55"/>
        <end position="165"/>
    </location>
</feature>
<feature type="signal peptide" evidence="3">
    <location>
        <begin position="1"/>
        <end position="22"/>
    </location>
</feature>
<evidence type="ECO:0000313" key="6">
    <source>
        <dbReference type="Proteomes" id="UP000178849"/>
    </source>
</evidence>
<name>A0A1G2BK35_9BACT</name>
<dbReference type="Proteomes" id="UP000178849">
    <property type="component" value="Unassembled WGS sequence"/>
</dbReference>
<keyword evidence="3" id="KW-0732">Signal</keyword>
<gene>
    <name evidence="5" type="ORF">A2927_00830</name>
</gene>
<dbReference type="EMBL" id="MHKL01000014">
    <property type="protein sequence ID" value="OGY89531.1"/>
    <property type="molecule type" value="Genomic_DNA"/>
</dbReference>
<dbReference type="Pfam" id="PF18915">
    <property type="entry name" value="DUF5667"/>
    <property type="match status" value="1"/>
</dbReference>
<feature type="compositionally biased region" description="Basic and acidic residues" evidence="2">
    <location>
        <begin position="423"/>
        <end position="444"/>
    </location>
</feature>
<proteinExistence type="predicted"/>
<accession>A0A1G2BK35</accession>
<comment type="caution">
    <text evidence="5">The sequence shown here is derived from an EMBL/GenBank/DDBJ whole genome shotgun (WGS) entry which is preliminary data.</text>
</comment>
<protein>
    <recommendedName>
        <fullName evidence="4">DUF5667 domain-containing protein</fullName>
    </recommendedName>
</protein>
<feature type="coiled-coil region" evidence="1">
    <location>
        <begin position="77"/>
        <end position="218"/>
    </location>
</feature>
<dbReference type="InterPro" id="IPR043725">
    <property type="entry name" value="DUF5667"/>
</dbReference>
<feature type="region of interest" description="Disordered" evidence="2">
    <location>
        <begin position="423"/>
        <end position="461"/>
    </location>
</feature>
<organism evidence="5 6">
    <name type="scientific">Candidatus Komeilibacteria bacterium RIFCSPLOWO2_01_FULL_45_10</name>
    <dbReference type="NCBI Taxonomy" id="1798550"/>
    <lineage>
        <taxon>Bacteria</taxon>
        <taxon>Candidatus Komeiliibacteriota</taxon>
    </lineage>
</organism>
<feature type="compositionally biased region" description="Acidic residues" evidence="2">
    <location>
        <begin position="445"/>
        <end position="461"/>
    </location>
</feature>
<feature type="chain" id="PRO_5009582087" description="DUF5667 domain-containing protein" evidence="3">
    <location>
        <begin position="23"/>
        <end position="461"/>
    </location>
</feature>
<reference evidence="5 6" key="1">
    <citation type="journal article" date="2016" name="Nat. Commun.">
        <title>Thousands of microbial genomes shed light on interconnected biogeochemical processes in an aquifer system.</title>
        <authorList>
            <person name="Anantharaman K."/>
            <person name="Brown C.T."/>
            <person name="Hug L.A."/>
            <person name="Sharon I."/>
            <person name="Castelle C.J."/>
            <person name="Probst A.J."/>
            <person name="Thomas B.C."/>
            <person name="Singh A."/>
            <person name="Wilkins M.J."/>
            <person name="Karaoz U."/>
            <person name="Brodie E.L."/>
            <person name="Williams K.H."/>
            <person name="Hubbard S.S."/>
            <person name="Banfield J.F."/>
        </authorList>
    </citation>
    <scope>NUCLEOTIDE SEQUENCE [LARGE SCALE GENOMIC DNA]</scope>
</reference>
<sequence length="461" mass="53290">MKKILFFSILALILAMSAVAYAQDEPVNSDTAVAPAEEIIAADLGEAEPTVLPTNTFGYFFKNLGQTIKATLTFDPAKKAELMLKFANERLLEAQKLAEQNPSDEKVQAMIAKAQEKYQKLMEKAQTRVEKLKEKNDSRAEQLLDKLADRQLKHQQLMENLEEKMPNLTEEQKQKLEQLREQALERYSQFVEKVEQHKEKVRERLEKVIDNNNEQMNLRRLKIMEQLGDKLENENLKEGLIEAKEAMREKVINQLKEQATPEKIEEFKVSLENLGGEGEGYGLRVLNFLDERLDQRAVLEKTLNQFGQKLEEVKNQKVNQLKARLETATDQLRTELLKPLQSGEIHSVEVLEAVKAKLTNPRAIEALENAQEKQIEQFNRRIEKIEDPVRIEKLKEQVEERPAIKRNIQKVVPQIMNKIENRLEIRKENQDKVEPISEQPRIDEPSEAEPDETVTNEAEGE</sequence>
<evidence type="ECO:0000256" key="2">
    <source>
        <dbReference type="SAM" id="MobiDB-lite"/>
    </source>
</evidence>
<evidence type="ECO:0000256" key="3">
    <source>
        <dbReference type="SAM" id="SignalP"/>
    </source>
</evidence>
<dbReference type="STRING" id="1798550.A2927_00830"/>
<evidence type="ECO:0000256" key="1">
    <source>
        <dbReference type="SAM" id="Coils"/>
    </source>
</evidence>